<keyword evidence="3 7" id="KW-0889">Transcription antitermination</keyword>
<evidence type="ECO:0000313" key="10">
    <source>
        <dbReference type="EMBL" id="TSC65697.1"/>
    </source>
</evidence>
<comment type="function">
    <text evidence="7">Participates in both transcription termination and antitermination.</text>
</comment>
<dbReference type="PROSITE" id="PS50084">
    <property type="entry name" value="KH_TYPE_1"/>
    <property type="match status" value="1"/>
</dbReference>
<keyword evidence="2 7" id="KW-0963">Cytoplasm</keyword>
<keyword evidence="5 7" id="KW-0805">Transcription regulation</keyword>
<dbReference type="InterPro" id="IPR025249">
    <property type="entry name" value="TF_NusA_KH_1st"/>
</dbReference>
<dbReference type="InterPro" id="IPR058582">
    <property type="entry name" value="KH_NusA_2nd"/>
</dbReference>
<evidence type="ECO:0000256" key="8">
    <source>
        <dbReference type="SAM" id="MobiDB-lite"/>
    </source>
</evidence>
<dbReference type="Pfam" id="PF08529">
    <property type="entry name" value="NusA_N"/>
    <property type="match status" value="1"/>
</dbReference>
<dbReference type="NCBIfam" id="TIGR01953">
    <property type="entry name" value="NusA"/>
    <property type="match status" value="1"/>
</dbReference>
<accession>A0A554JBE6</accession>
<evidence type="ECO:0000313" key="11">
    <source>
        <dbReference type="Proteomes" id="UP000316253"/>
    </source>
</evidence>
<dbReference type="InterPro" id="IPR036555">
    <property type="entry name" value="NusA_N_sf"/>
</dbReference>
<evidence type="ECO:0000256" key="6">
    <source>
        <dbReference type="ARBA" id="ARBA00023163"/>
    </source>
</evidence>
<comment type="subunit">
    <text evidence="7">Monomer. Binds directly to the core enzyme of the DNA-dependent RNA polymerase and to nascent RNA.</text>
</comment>
<dbReference type="SUPFAM" id="SSF69705">
    <property type="entry name" value="Transcription factor NusA, N-terminal domain"/>
    <property type="match status" value="1"/>
</dbReference>
<dbReference type="InterPro" id="IPR009019">
    <property type="entry name" value="KH_sf_prok-type"/>
</dbReference>
<dbReference type="Proteomes" id="UP000316253">
    <property type="component" value="Unassembled WGS sequence"/>
</dbReference>
<gene>
    <name evidence="7" type="primary">nusA</name>
    <name evidence="10" type="ORF">CEO22_379</name>
</gene>
<organism evidence="10 11">
    <name type="scientific">Candidatus Berkelbacteria bacterium Gr01-1014_85</name>
    <dbReference type="NCBI Taxonomy" id="2017150"/>
    <lineage>
        <taxon>Bacteria</taxon>
        <taxon>Candidatus Berkelbacteria</taxon>
    </lineage>
</organism>
<evidence type="ECO:0000256" key="3">
    <source>
        <dbReference type="ARBA" id="ARBA00022814"/>
    </source>
</evidence>
<keyword evidence="1 7" id="KW-0806">Transcription termination</keyword>
<evidence type="ECO:0000256" key="7">
    <source>
        <dbReference type="HAMAP-Rule" id="MF_00945"/>
    </source>
</evidence>
<evidence type="ECO:0000256" key="1">
    <source>
        <dbReference type="ARBA" id="ARBA00022472"/>
    </source>
</evidence>
<dbReference type="Pfam" id="PF13184">
    <property type="entry name" value="KH_NusA_1st"/>
    <property type="match status" value="1"/>
</dbReference>
<dbReference type="InterPro" id="IPR010213">
    <property type="entry name" value="TF_NusA"/>
</dbReference>
<feature type="compositionally biased region" description="Acidic residues" evidence="8">
    <location>
        <begin position="375"/>
        <end position="387"/>
    </location>
</feature>
<keyword evidence="6 7" id="KW-0804">Transcription</keyword>
<dbReference type="SUPFAM" id="SSF54814">
    <property type="entry name" value="Prokaryotic type KH domain (KH-domain type II)"/>
    <property type="match status" value="2"/>
</dbReference>
<dbReference type="InterPro" id="IPR015946">
    <property type="entry name" value="KH_dom-like_a/b"/>
</dbReference>
<evidence type="ECO:0000256" key="5">
    <source>
        <dbReference type="ARBA" id="ARBA00023015"/>
    </source>
</evidence>
<dbReference type="SMART" id="SM00316">
    <property type="entry name" value="S1"/>
    <property type="match status" value="1"/>
</dbReference>
<dbReference type="Gene3D" id="3.30.300.20">
    <property type="match status" value="2"/>
</dbReference>
<dbReference type="Gene3D" id="2.40.50.140">
    <property type="entry name" value="Nucleic acid-binding proteins"/>
    <property type="match status" value="1"/>
</dbReference>
<proteinExistence type="inferred from homology"/>
<dbReference type="PANTHER" id="PTHR22648">
    <property type="entry name" value="TRANSCRIPTION TERMINATION FACTOR NUSA"/>
    <property type="match status" value="1"/>
</dbReference>
<evidence type="ECO:0000256" key="2">
    <source>
        <dbReference type="ARBA" id="ARBA00022490"/>
    </source>
</evidence>
<protein>
    <recommendedName>
        <fullName evidence="7">Transcription termination/antitermination protein NusA</fullName>
    </recommendedName>
</protein>
<dbReference type="AlphaFoldDB" id="A0A554JBE6"/>
<dbReference type="Gene3D" id="3.30.1480.10">
    <property type="entry name" value="NusA, N-terminal domain"/>
    <property type="match status" value="1"/>
</dbReference>
<reference evidence="10 11" key="1">
    <citation type="submission" date="2017-08" db="EMBL/GenBank/DDBJ databases">
        <title>Mechanisms for carbon and nitrogen cycling indicate functional differentiation within the Candidate Phyla Radiation.</title>
        <authorList>
            <person name="Danczak R.E."/>
            <person name="Johnston M.D."/>
            <person name="Kenah C."/>
            <person name="Slattery M."/>
            <person name="Wrighton K.C."/>
            <person name="Wilkins M.J."/>
        </authorList>
    </citation>
    <scope>NUCLEOTIDE SEQUENCE [LARGE SCALE GENOMIC DNA]</scope>
    <source>
        <strain evidence="10">Gr01-1014_85</strain>
    </source>
</reference>
<evidence type="ECO:0000259" key="9">
    <source>
        <dbReference type="SMART" id="SM00316"/>
    </source>
</evidence>
<dbReference type="InterPro" id="IPR012340">
    <property type="entry name" value="NA-bd_OB-fold"/>
</dbReference>
<dbReference type="Pfam" id="PF26594">
    <property type="entry name" value="KH_NusA_2nd"/>
    <property type="match status" value="1"/>
</dbReference>
<feature type="region of interest" description="Disordered" evidence="8">
    <location>
        <begin position="363"/>
        <end position="415"/>
    </location>
</feature>
<dbReference type="Pfam" id="PF00575">
    <property type="entry name" value="S1"/>
    <property type="match status" value="1"/>
</dbReference>
<comment type="subcellular location">
    <subcellularLocation>
        <location evidence="7">Cytoplasm</location>
    </subcellularLocation>
</comment>
<dbReference type="GO" id="GO:0003723">
    <property type="term" value="F:RNA binding"/>
    <property type="evidence" value="ECO:0007669"/>
    <property type="project" value="UniProtKB-UniRule"/>
</dbReference>
<comment type="caution">
    <text evidence="10">The sequence shown here is derived from an EMBL/GenBank/DDBJ whole genome shotgun (WGS) entry which is preliminary data.</text>
</comment>
<feature type="compositionally biased region" description="Low complexity" evidence="8">
    <location>
        <begin position="388"/>
        <end position="409"/>
    </location>
</feature>
<dbReference type="GO" id="GO:0031564">
    <property type="term" value="P:transcription antitermination"/>
    <property type="evidence" value="ECO:0007669"/>
    <property type="project" value="UniProtKB-UniRule"/>
</dbReference>
<dbReference type="GO" id="GO:0005829">
    <property type="term" value="C:cytosol"/>
    <property type="evidence" value="ECO:0007669"/>
    <property type="project" value="TreeGrafter"/>
</dbReference>
<dbReference type="FunFam" id="3.30.300.20:FF:000005">
    <property type="entry name" value="Transcription termination/antitermination protein NusA"/>
    <property type="match status" value="1"/>
</dbReference>
<evidence type="ECO:0000256" key="4">
    <source>
        <dbReference type="ARBA" id="ARBA00022884"/>
    </source>
</evidence>
<dbReference type="InterPro" id="IPR013735">
    <property type="entry name" value="TF_NusA_N"/>
</dbReference>
<feature type="domain" description="S1 motif" evidence="9">
    <location>
        <begin position="138"/>
        <end position="204"/>
    </location>
</feature>
<keyword evidence="4 7" id="KW-0694">RNA-binding</keyword>
<dbReference type="PANTHER" id="PTHR22648:SF0">
    <property type="entry name" value="TRANSCRIPTION TERMINATION_ANTITERMINATION PROTEIN NUSA"/>
    <property type="match status" value="1"/>
</dbReference>
<dbReference type="GO" id="GO:0006353">
    <property type="term" value="P:DNA-templated transcription termination"/>
    <property type="evidence" value="ECO:0007669"/>
    <property type="project" value="UniProtKB-UniRule"/>
</dbReference>
<name>A0A554JBE6_9BACT</name>
<dbReference type="SUPFAM" id="SSF50249">
    <property type="entry name" value="Nucleic acid-binding proteins"/>
    <property type="match status" value="1"/>
</dbReference>
<dbReference type="InterPro" id="IPR030842">
    <property type="entry name" value="TF_NusA_bacterial"/>
</dbReference>
<dbReference type="EMBL" id="VMFD01000031">
    <property type="protein sequence ID" value="TSC65697.1"/>
    <property type="molecule type" value="Genomic_DNA"/>
</dbReference>
<dbReference type="InterPro" id="IPR003029">
    <property type="entry name" value="S1_domain"/>
</dbReference>
<dbReference type="CDD" id="cd02134">
    <property type="entry name" value="KH-II_NusA_rpt1"/>
    <property type="match status" value="1"/>
</dbReference>
<dbReference type="FunFam" id="3.30.300.20:FF:000002">
    <property type="entry name" value="Transcription termination/antitermination protein NusA"/>
    <property type="match status" value="1"/>
</dbReference>
<dbReference type="CDD" id="cd04455">
    <property type="entry name" value="S1_NusA"/>
    <property type="match status" value="1"/>
</dbReference>
<dbReference type="GO" id="GO:0003700">
    <property type="term" value="F:DNA-binding transcription factor activity"/>
    <property type="evidence" value="ECO:0007669"/>
    <property type="project" value="InterPro"/>
</dbReference>
<dbReference type="CDD" id="cd22529">
    <property type="entry name" value="KH-II_NusA_rpt2"/>
    <property type="match status" value="1"/>
</dbReference>
<sequence>MATSPLMAAINQIADEKGLDTAIILETIEAALAAAYRKDYGTPDQVIRAEFDPETLDTKMFEVFSIVEDALIEEPAHQITLLEARKVRKSAEIGEEVERPLPVHADFGRIAAQTAKQVIIQRLREAEREMLYAEFKEKENTLVNGNIQQIEGDIVIVNLGKINALMLPTGQIKNERYYIGQRIKVYIQGVEETAKGPKVIVSRADTGFIKALFALEVPEIASEVVEIVAIAREAGGRTKMAVTAHQEGIDPVGSCVGQRGSRVQAVLAEIGDEKIDIILHSTDPERFIANALAPAKPLSIKIDEETHRATVEIEEEQLSLSIGRGGQNVRLASKLTGYSIDILREGQTDEEAEVKTEATPVADEIVAETAPEIETATESEPEIEADTETAPATETETETTSEVTDVTEAPESRES</sequence>
<comment type="similarity">
    <text evidence="7">Belongs to the NusA family.</text>
</comment>
<dbReference type="HAMAP" id="MF_00945_B">
    <property type="entry name" value="NusA_B"/>
    <property type="match status" value="1"/>
</dbReference>